<accession>A0A0A9D980</accession>
<keyword evidence="1" id="KW-0812">Transmembrane</keyword>
<dbReference type="EMBL" id="GBRH01214652">
    <property type="protein sequence ID" value="JAD83243.1"/>
    <property type="molecule type" value="Transcribed_RNA"/>
</dbReference>
<protein>
    <submittedName>
        <fullName evidence="2">Uncharacterized protein</fullName>
    </submittedName>
</protein>
<organism evidence="2">
    <name type="scientific">Arundo donax</name>
    <name type="common">Giant reed</name>
    <name type="synonym">Donax arundinaceus</name>
    <dbReference type="NCBI Taxonomy" id="35708"/>
    <lineage>
        <taxon>Eukaryota</taxon>
        <taxon>Viridiplantae</taxon>
        <taxon>Streptophyta</taxon>
        <taxon>Embryophyta</taxon>
        <taxon>Tracheophyta</taxon>
        <taxon>Spermatophyta</taxon>
        <taxon>Magnoliopsida</taxon>
        <taxon>Liliopsida</taxon>
        <taxon>Poales</taxon>
        <taxon>Poaceae</taxon>
        <taxon>PACMAD clade</taxon>
        <taxon>Arundinoideae</taxon>
        <taxon>Arundineae</taxon>
        <taxon>Arundo</taxon>
    </lineage>
</organism>
<sequence>MLSRQNGKHNQRQLPMIHELSLCICFLQFLFLNFKFSFLSMLSYATSKCLIAEIQRLHKVLEPDRIRCLQTLDGFNKENEWIHLIYW</sequence>
<feature type="transmembrane region" description="Helical" evidence="1">
    <location>
        <begin position="20"/>
        <end position="45"/>
    </location>
</feature>
<reference evidence="2" key="1">
    <citation type="submission" date="2014-09" db="EMBL/GenBank/DDBJ databases">
        <authorList>
            <person name="Magalhaes I.L.F."/>
            <person name="Oliveira U."/>
            <person name="Santos F.R."/>
            <person name="Vidigal T.H.D.A."/>
            <person name="Brescovit A.D."/>
            <person name="Santos A.J."/>
        </authorList>
    </citation>
    <scope>NUCLEOTIDE SEQUENCE</scope>
    <source>
        <tissue evidence="2">Shoot tissue taken approximately 20 cm above the soil surface</tissue>
    </source>
</reference>
<dbReference type="AlphaFoldDB" id="A0A0A9D980"/>
<evidence type="ECO:0000256" key="1">
    <source>
        <dbReference type="SAM" id="Phobius"/>
    </source>
</evidence>
<evidence type="ECO:0000313" key="2">
    <source>
        <dbReference type="EMBL" id="JAD83243.1"/>
    </source>
</evidence>
<keyword evidence="1" id="KW-1133">Transmembrane helix</keyword>
<proteinExistence type="predicted"/>
<keyword evidence="1" id="KW-0472">Membrane</keyword>
<reference evidence="2" key="2">
    <citation type="journal article" date="2015" name="Data Brief">
        <title>Shoot transcriptome of the giant reed, Arundo donax.</title>
        <authorList>
            <person name="Barrero R.A."/>
            <person name="Guerrero F.D."/>
            <person name="Moolhuijzen P."/>
            <person name="Goolsby J.A."/>
            <person name="Tidwell J."/>
            <person name="Bellgard S.E."/>
            <person name="Bellgard M.I."/>
        </authorList>
    </citation>
    <scope>NUCLEOTIDE SEQUENCE</scope>
    <source>
        <tissue evidence="2">Shoot tissue taken approximately 20 cm above the soil surface</tissue>
    </source>
</reference>
<name>A0A0A9D980_ARUDO</name>